<reference evidence="3" key="1">
    <citation type="submission" date="2014-12" db="EMBL/GenBank/DDBJ databases">
        <title>Genome sequence of Clostridium beijerinckii strain 59B.</title>
        <authorList>
            <person name="Little G.T."/>
            <person name="Minton N.P."/>
        </authorList>
    </citation>
    <scope>NUCLEOTIDE SEQUENCE [LARGE SCALE GENOMIC DNA]</scope>
    <source>
        <strain evidence="3">59B</strain>
    </source>
</reference>
<dbReference type="Proteomes" id="UP000031866">
    <property type="component" value="Chromosome"/>
</dbReference>
<dbReference type="RefSeq" id="WP_041900509.1">
    <property type="nucleotide sequence ID" value="NZ_CP010086.2"/>
</dbReference>
<dbReference type="EMBL" id="JABSXK010000001">
    <property type="protein sequence ID" value="NRV10976.1"/>
    <property type="molecule type" value="Genomic_DNA"/>
</dbReference>
<name>A0A0B5QUY9_CLOBE</name>
<organism evidence="1 3">
    <name type="scientific">Clostridium beijerinckii</name>
    <name type="common">Clostridium MP</name>
    <dbReference type="NCBI Taxonomy" id="1520"/>
    <lineage>
        <taxon>Bacteria</taxon>
        <taxon>Bacillati</taxon>
        <taxon>Bacillota</taxon>
        <taxon>Clostridia</taxon>
        <taxon>Eubacteriales</taxon>
        <taxon>Clostridiaceae</taxon>
        <taxon>Clostridium</taxon>
    </lineage>
</organism>
<reference evidence="2" key="3">
    <citation type="submission" date="2020-05" db="EMBL/GenBank/DDBJ databases">
        <title>Genomic insights into acetone-butanol-ethanol (ABE) fermentation by sequencing solventogenic clostridia strains.</title>
        <authorList>
            <person name="Brown S."/>
        </authorList>
    </citation>
    <scope>NUCLEOTIDE SEQUENCE</scope>
    <source>
        <strain evidence="2">DJ126</strain>
    </source>
</reference>
<reference evidence="1" key="2">
    <citation type="submission" date="2016-02" db="EMBL/GenBank/DDBJ databases">
        <title>Genome sequence of Clostridium beijerinckii strain 59B.</title>
        <authorList>
            <person name="Little G.T."/>
            <person name="Minton N.P."/>
        </authorList>
    </citation>
    <scope>NUCLEOTIDE SEQUENCE</scope>
    <source>
        <strain evidence="1">NCIMB 14988</strain>
    </source>
</reference>
<protein>
    <submittedName>
        <fullName evidence="1">Uncharacterized protein</fullName>
    </submittedName>
</protein>
<accession>A0A0B5QUY9</accession>
<proteinExistence type="predicted"/>
<dbReference type="EMBL" id="CP010086">
    <property type="protein sequence ID" value="AJH02042.1"/>
    <property type="molecule type" value="Genomic_DNA"/>
</dbReference>
<evidence type="ECO:0000313" key="3">
    <source>
        <dbReference type="Proteomes" id="UP000031866"/>
    </source>
</evidence>
<evidence type="ECO:0000313" key="1">
    <source>
        <dbReference type="EMBL" id="AJH02042.1"/>
    </source>
</evidence>
<sequence>MRNKKKFSILLFSILLILALGTGYYLYHKPGTLNSFLLNNYNKENIEQIEIRSTLSRQDRSIKDKDKITEILANVSNIKLVRHYGSTANKTKGSIYIFIYDKSRITTEIIIQGKEYINIINDYDNSNKEYKIIDNSLDLDYINRLIS</sequence>
<dbReference type="OrthoDB" id="9927560at2"/>
<gene>
    <name evidence="2" type="ORF">DFH45_003939</name>
    <name evidence="1" type="ORF">LF65_05531</name>
</gene>
<dbReference type="AlphaFoldDB" id="A0A0B5QUY9"/>
<evidence type="ECO:0000313" key="2">
    <source>
        <dbReference type="EMBL" id="NRV10976.1"/>
    </source>
</evidence>
<dbReference type="Proteomes" id="UP000821656">
    <property type="component" value="Unassembled WGS sequence"/>
</dbReference>
<dbReference type="KEGG" id="cbei:LF65_05531"/>